<sequence>MRSSHSVDSSKTPKLTNNSSANRSRVRTLSNGNPKVVKSAQKKKSKNSRNIFKTWISSSRSSSNSGYTTTSLSGLSALSSCKKFGLETIMRRIFKSRIYVYAD</sequence>
<dbReference type="AlphaFoldDB" id="A0A0N5BUU3"/>
<accession>A0A0N5BUU3</accession>
<name>A0A0N5BUU3_STREA</name>
<reference evidence="3" key="1">
    <citation type="submission" date="2017-02" db="UniProtKB">
        <authorList>
            <consortium name="WormBaseParasite"/>
        </authorList>
    </citation>
    <scope>IDENTIFICATION</scope>
</reference>
<dbReference type="Proteomes" id="UP000046392">
    <property type="component" value="Unplaced"/>
</dbReference>
<organism evidence="2 3">
    <name type="scientific">Strongyloides papillosus</name>
    <name type="common">Intestinal threadworm</name>
    <dbReference type="NCBI Taxonomy" id="174720"/>
    <lineage>
        <taxon>Eukaryota</taxon>
        <taxon>Metazoa</taxon>
        <taxon>Ecdysozoa</taxon>
        <taxon>Nematoda</taxon>
        <taxon>Chromadorea</taxon>
        <taxon>Rhabditida</taxon>
        <taxon>Tylenchina</taxon>
        <taxon>Panagrolaimomorpha</taxon>
        <taxon>Strongyloidoidea</taxon>
        <taxon>Strongyloididae</taxon>
        <taxon>Strongyloides</taxon>
    </lineage>
</organism>
<keyword evidence="2" id="KW-1185">Reference proteome</keyword>
<evidence type="ECO:0000313" key="2">
    <source>
        <dbReference type="Proteomes" id="UP000046392"/>
    </source>
</evidence>
<evidence type="ECO:0000256" key="1">
    <source>
        <dbReference type="SAM" id="MobiDB-lite"/>
    </source>
</evidence>
<evidence type="ECO:0000313" key="3">
    <source>
        <dbReference type="WBParaSite" id="SPAL_0000961100.1"/>
    </source>
</evidence>
<proteinExistence type="predicted"/>
<feature type="compositionally biased region" description="Polar residues" evidence="1">
    <location>
        <begin position="1"/>
        <end position="33"/>
    </location>
</feature>
<protein>
    <submittedName>
        <fullName evidence="3">Ovule protein</fullName>
    </submittedName>
</protein>
<feature type="region of interest" description="Disordered" evidence="1">
    <location>
        <begin position="1"/>
        <end position="51"/>
    </location>
</feature>
<dbReference type="WBParaSite" id="SPAL_0000961100.1">
    <property type="protein sequence ID" value="SPAL_0000961100.1"/>
    <property type="gene ID" value="SPAL_0000961100"/>
</dbReference>